<accession>A0AAW3ZHF4</accession>
<dbReference type="Gene3D" id="1.25.40.20">
    <property type="entry name" value="Ankyrin repeat-containing domain"/>
    <property type="match status" value="3"/>
</dbReference>
<dbReference type="PROSITE" id="PS50088">
    <property type="entry name" value="ANK_REPEAT"/>
    <property type="match status" value="6"/>
</dbReference>
<dbReference type="Pfam" id="PF12796">
    <property type="entry name" value="Ank_2"/>
    <property type="match status" value="3"/>
</dbReference>
<proteinExistence type="predicted"/>
<feature type="repeat" description="ANK" evidence="3">
    <location>
        <begin position="243"/>
        <end position="275"/>
    </location>
</feature>
<evidence type="ECO:0000313" key="5">
    <source>
        <dbReference type="Proteomes" id="UP000613768"/>
    </source>
</evidence>
<feature type="repeat" description="ANK" evidence="3">
    <location>
        <begin position="210"/>
        <end position="242"/>
    </location>
</feature>
<keyword evidence="5" id="KW-1185">Reference proteome</keyword>
<dbReference type="RefSeq" id="WP_192028573.1">
    <property type="nucleotide sequence ID" value="NZ_JACYTR010000007.1"/>
</dbReference>
<organism evidence="4 5">
    <name type="scientific">Pseudomarimonas arenosa</name>
    <dbReference type="NCBI Taxonomy" id="2774145"/>
    <lineage>
        <taxon>Bacteria</taxon>
        <taxon>Pseudomonadati</taxon>
        <taxon>Pseudomonadota</taxon>
        <taxon>Gammaproteobacteria</taxon>
        <taxon>Lysobacterales</taxon>
        <taxon>Lysobacteraceae</taxon>
        <taxon>Pseudomarimonas</taxon>
    </lineage>
</organism>
<dbReference type="PANTHER" id="PTHR24166:SF48">
    <property type="entry name" value="PROTEIN VAPYRIN"/>
    <property type="match status" value="1"/>
</dbReference>
<evidence type="ECO:0000256" key="3">
    <source>
        <dbReference type="PROSITE-ProRule" id="PRU00023"/>
    </source>
</evidence>
<feature type="repeat" description="ANK" evidence="3">
    <location>
        <begin position="41"/>
        <end position="73"/>
    </location>
</feature>
<dbReference type="PROSITE" id="PS50297">
    <property type="entry name" value="ANK_REP_REGION"/>
    <property type="match status" value="5"/>
</dbReference>
<feature type="repeat" description="ANK" evidence="3">
    <location>
        <begin position="144"/>
        <end position="176"/>
    </location>
</feature>
<feature type="repeat" description="ANK" evidence="3">
    <location>
        <begin position="75"/>
        <end position="107"/>
    </location>
</feature>
<comment type="caution">
    <text evidence="4">The sequence shown here is derived from an EMBL/GenBank/DDBJ whole genome shotgun (WGS) entry which is preliminary data.</text>
</comment>
<dbReference type="SUPFAM" id="SSF48403">
    <property type="entry name" value="Ankyrin repeat"/>
    <property type="match status" value="1"/>
</dbReference>
<dbReference type="InterPro" id="IPR002110">
    <property type="entry name" value="Ankyrin_rpt"/>
</dbReference>
<dbReference type="EMBL" id="JACYTR010000007">
    <property type="protein sequence ID" value="MBD8525233.1"/>
    <property type="molecule type" value="Genomic_DNA"/>
</dbReference>
<feature type="repeat" description="ANK" evidence="3">
    <location>
        <begin position="108"/>
        <end position="144"/>
    </location>
</feature>
<name>A0AAW3ZHF4_9GAMM</name>
<dbReference type="SMART" id="SM00248">
    <property type="entry name" value="ANK"/>
    <property type="match status" value="7"/>
</dbReference>
<dbReference type="PANTHER" id="PTHR24166">
    <property type="entry name" value="ROLLING PEBBLES, ISOFORM B"/>
    <property type="match status" value="1"/>
</dbReference>
<reference evidence="4 5" key="1">
    <citation type="submission" date="2020-09" db="EMBL/GenBank/DDBJ databases">
        <title>Pseudoxanthomonas sp. CAU 1598 isolated from sand of Yaerae Beach.</title>
        <authorList>
            <person name="Kim W."/>
        </authorList>
    </citation>
    <scope>NUCLEOTIDE SEQUENCE [LARGE SCALE GENOMIC DNA]</scope>
    <source>
        <strain evidence="4 5">CAU 1598</strain>
    </source>
</reference>
<evidence type="ECO:0000256" key="2">
    <source>
        <dbReference type="ARBA" id="ARBA00023043"/>
    </source>
</evidence>
<dbReference type="InterPro" id="IPR050889">
    <property type="entry name" value="Dendritic_Spine_Reg/Scaffold"/>
</dbReference>
<evidence type="ECO:0000313" key="4">
    <source>
        <dbReference type="EMBL" id="MBD8525233.1"/>
    </source>
</evidence>
<dbReference type="Proteomes" id="UP000613768">
    <property type="component" value="Unassembled WGS sequence"/>
</dbReference>
<keyword evidence="1" id="KW-0677">Repeat</keyword>
<gene>
    <name evidence="4" type="ORF">IFO71_05700</name>
</gene>
<evidence type="ECO:0000256" key="1">
    <source>
        <dbReference type="ARBA" id="ARBA00022737"/>
    </source>
</evidence>
<dbReference type="AlphaFoldDB" id="A0AAW3ZHF4"/>
<protein>
    <submittedName>
        <fullName evidence="4">Ankyrin repeat domain-containing protein</fullName>
    </submittedName>
</protein>
<keyword evidence="2 3" id="KW-0040">ANK repeat</keyword>
<sequence>MATTFDKTSLLAVRDAIFEGRLALLQAAHAEGFDLNAALPDGDTPLLVAVAGDRAAIVKWLLEQGADPDLTLREDGRGPLHHACAGGTAAVVEALLVGGASPSALDARGHQPIHLLLALSPERLLPPKLKLLLKHGADLNASGAGESPLRIAYRRKLLDIMKLLVKNGANVDERDTYGRTFLEQAVLAGQVEAAGVFAGKSHFLNQSDKQGYSLLMRAAQDGREAMVELLLAAGIDREACNSVGYTALHLAVQKGQAAICRRLLEAGANWRAEERTDRLNAVQWALRFAKPEVVQSFVELLSPAAIQELRQWAAGQIDDPQKWALLGGEPAPAAPTHPVPAHCPCNEFPRARIVGELSAEPCLEILPRSQYLSTPRWGHCLCRCRVTGLILEAAGIDYQGREMWELRIAHEGWPRFRALRQSGELQAAEEFVQAEAKRLGLS</sequence>
<dbReference type="InterPro" id="IPR036770">
    <property type="entry name" value="Ankyrin_rpt-contain_sf"/>
</dbReference>